<evidence type="ECO:0000313" key="2">
    <source>
        <dbReference type="EMBL" id="MDK2122666.1"/>
    </source>
</evidence>
<name>A0ABT7DRJ0_9NEIS</name>
<dbReference type="Proteomes" id="UP001172778">
    <property type="component" value="Unassembled WGS sequence"/>
</dbReference>
<evidence type="ECO:0008006" key="4">
    <source>
        <dbReference type="Google" id="ProtNLM"/>
    </source>
</evidence>
<gene>
    <name evidence="2" type="ORF">PZA18_01245</name>
</gene>
<proteinExistence type="predicted"/>
<dbReference type="RefSeq" id="WP_284098945.1">
    <property type="nucleotide sequence ID" value="NZ_JARRAF010000001.1"/>
</dbReference>
<organism evidence="2 3">
    <name type="scientific">Parachitinimonas caeni</name>
    <dbReference type="NCBI Taxonomy" id="3031301"/>
    <lineage>
        <taxon>Bacteria</taxon>
        <taxon>Pseudomonadati</taxon>
        <taxon>Pseudomonadota</taxon>
        <taxon>Betaproteobacteria</taxon>
        <taxon>Neisseriales</taxon>
        <taxon>Chitinibacteraceae</taxon>
        <taxon>Parachitinimonas</taxon>
    </lineage>
</organism>
<protein>
    <recommendedName>
        <fullName evidence="4">Bacteriocin</fullName>
    </recommendedName>
</protein>
<sequence length="62" mass="6656">MKLSTQLPEVLSDDQLEQVIGGAGQTTETEPGQTHGDVRPANRTTTRTKVIAPQQEGPFPVV</sequence>
<evidence type="ECO:0000256" key="1">
    <source>
        <dbReference type="SAM" id="MobiDB-lite"/>
    </source>
</evidence>
<accession>A0ABT7DRJ0</accession>
<evidence type="ECO:0000313" key="3">
    <source>
        <dbReference type="Proteomes" id="UP001172778"/>
    </source>
</evidence>
<keyword evidence="3" id="KW-1185">Reference proteome</keyword>
<reference evidence="2" key="1">
    <citation type="submission" date="2023-03" db="EMBL/GenBank/DDBJ databases">
        <title>Chitinimonas shenzhenensis gen. nov., sp. nov., a novel member of family Burkholderiaceae isolated from activated sludge collected in Shen Zhen, China.</title>
        <authorList>
            <person name="Wang X."/>
        </authorList>
    </citation>
    <scope>NUCLEOTIDE SEQUENCE</scope>
    <source>
        <strain evidence="2">DQS-5</strain>
    </source>
</reference>
<dbReference type="EMBL" id="JARRAF010000001">
    <property type="protein sequence ID" value="MDK2122666.1"/>
    <property type="molecule type" value="Genomic_DNA"/>
</dbReference>
<feature type="region of interest" description="Disordered" evidence="1">
    <location>
        <begin position="21"/>
        <end position="44"/>
    </location>
</feature>
<comment type="caution">
    <text evidence="2">The sequence shown here is derived from an EMBL/GenBank/DDBJ whole genome shotgun (WGS) entry which is preliminary data.</text>
</comment>